<protein>
    <submittedName>
        <fullName evidence="2">GPW/gp25 family protein</fullName>
    </submittedName>
</protein>
<gene>
    <name evidence="2" type="ORF">QP451_01370</name>
</gene>
<dbReference type="SUPFAM" id="SSF160719">
    <property type="entry name" value="gpW/gp25-like"/>
    <property type="match status" value="1"/>
</dbReference>
<accession>A0AAW6Y5X4</accession>
<evidence type="ECO:0000259" key="1">
    <source>
        <dbReference type="Pfam" id="PF04965"/>
    </source>
</evidence>
<comment type="caution">
    <text evidence="2">The sequence shown here is derived from an EMBL/GenBank/DDBJ whole genome shotgun (WGS) entry which is preliminary data.</text>
</comment>
<dbReference type="Gene3D" id="3.10.450.40">
    <property type="match status" value="1"/>
</dbReference>
<dbReference type="RefSeq" id="WP_063075576.1">
    <property type="nucleotide sequence ID" value="NZ_JASOPA010000001.1"/>
</dbReference>
<feature type="domain" description="IraD/Gp25-like" evidence="1">
    <location>
        <begin position="12"/>
        <end position="98"/>
    </location>
</feature>
<name>A0AAW6Y5X4_NEISU</name>
<sequence length="108" mass="11907">MTNDQTGRNIGLKEHIAQSIKNILFTRIGSRLMREDYGSLLPELIDMPMTQTVIALCHQAAVTAIAAWEPRITVRSIHFDPTAAANGQLAITIVTTLTDGTEQTFQIQ</sequence>
<dbReference type="Proteomes" id="UP001236303">
    <property type="component" value="Unassembled WGS sequence"/>
</dbReference>
<proteinExistence type="predicted"/>
<dbReference type="InterPro" id="IPR007048">
    <property type="entry name" value="IraD/Gp25-like"/>
</dbReference>
<dbReference type="AlphaFoldDB" id="A0AAW6Y5X4"/>
<reference evidence="2" key="1">
    <citation type="submission" date="2023-05" db="EMBL/GenBank/DDBJ databases">
        <title>Cataloging the Phylogenetic Diversity of Human Bladder Bacteria.</title>
        <authorList>
            <person name="Du J."/>
        </authorList>
    </citation>
    <scope>NUCLEOTIDE SEQUENCE</scope>
    <source>
        <strain evidence="2">UMB1050</strain>
    </source>
</reference>
<organism evidence="2 3">
    <name type="scientific">Neisseria subflava</name>
    <dbReference type="NCBI Taxonomy" id="28449"/>
    <lineage>
        <taxon>Bacteria</taxon>
        <taxon>Pseudomonadati</taxon>
        <taxon>Pseudomonadota</taxon>
        <taxon>Betaproteobacteria</taxon>
        <taxon>Neisseriales</taxon>
        <taxon>Neisseriaceae</taxon>
        <taxon>Neisseria</taxon>
    </lineage>
</organism>
<evidence type="ECO:0000313" key="3">
    <source>
        <dbReference type="Proteomes" id="UP001236303"/>
    </source>
</evidence>
<dbReference type="EMBL" id="JASOPA010000001">
    <property type="protein sequence ID" value="MDK7241695.1"/>
    <property type="molecule type" value="Genomic_DNA"/>
</dbReference>
<dbReference type="Pfam" id="PF04965">
    <property type="entry name" value="GPW_gp25"/>
    <property type="match status" value="1"/>
</dbReference>
<evidence type="ECO:0000313" key="2">
    <source>
        <dbReference type="EMBL" id="MDK7241695.1"/>
    </source>
</evidence>